<protein>
    <recommendedName>
        <fullName evidence="7">EF-hand domain-containing protein</fullName>
    </recommendedName>
</protein>
<dbReference type="Pfam" id="PF13499">
    <property type="entry name" value="EF-hand_7"/>
    <property type="match status" value="1"/>
</dbReference>
<evidence type="ECO:0000256" key="4">
    <source>
        <dbReference type="ARBA" id="ARBA00022737"/>
    </source>
</evidence>
<dbReference type="Gene3D" id="1.10.238.10">
    <property type="entry name" value="EF-hand"/>
    <property type="match status" value="1"/>
</dbReference>
<reference evidence="8" key="1">
    <citation type="submission" date="2020-01" db="EMBL/GenBank/DDBJ databases">
        <title>Development of genomics and gene disruption for Polysphondylium violaceum indicates a role for the polyketide synthase stlB in stalk morphogenesis.</title>
        <authorList>
            <person name="Narita B."/>
            <person name="Kawabe Y."/>
            <person name="Kin K."/>
            <person name="Saito T."/>
            <person name="Gibbs R."/>
            <person name="Kuspa A."/>
            <person name="Muzny D."/>
            <person name="Queller D."/>
            <person name="Richards S."/>
            <person name="Strassman J."/>
            <person name="Sucgang R."/>
            <person name="Worley K."/>
            <person name="Schaap P."/>
        </authorList>
    </citation>
    <scope>NUCLEOTIDE SEQUENCE</scope>
    <source>
        <strain evidence="8">QSvi11</strain>
    </source>
</reference>
<feature type="domain" description="EF-hand" evidence="7">
    <location>
        <begin position="92"/>
        <end position="127"/>
    </location>
</feature>
<comment type="similarity">
    <text evidence="1">Belongs to the recoverin family.</text>
</comment>
<evidence type="ECO:0000313" key="9">
    <source>
        <dbReference type="Proteomes" id="UP000695562"/>
    </source>
</evidence>
<keyword evidence="4" id="KW-0677">Repeat</keyword>
<proteinExistence type="inferred from homology"/>
<feature type="domain" description="EF-hand" evidence="7">
    <location>
        <begin position="151"/>
        <end position="186"/>
    </location>
</feature>
<accession>A0A8J4PQG1</accession>
<dbReference type="InterPro" id="IPR028846">
    <property type="entry name" value="Recoverin"/>
</dbReference>
<dbReference type="PROSITE" id="PS50222">
    <property type="entry name" value="EF_HAND_2"/>
    <property type="match status" value="3"/>
</dbReference>
<dbReference type="AlphaFoldDB" id="A0A8J4PQG1"/>
<evidence type="ECO:0000256" key="1">
    <source>
        <dbReference type="ARBA" id="ARBA00006049"/>
    </source>
</evidence>
<keyword evidence="9" id="KW-1185">Reference proteome</keyword>
<evidence type="ECO:0000256" key="6">
    <source>
        <dbReference type="ARBA" id="ARBA00023288"/>
    </source>
</evidence>
<dbReference type="InterPro" id="IPR002048">
    <property type="entry name" value="EF_hand_dom"/>
</dbReference>
<gene>
    <name evidence="8" type="ORF">CYY_006511</name>
</gene>
<evidence type="ECO:0000259" key="7">
    <source>
        <dbReference type="PROSITE" id="PS50222"/>
    </source>
</evidence>
<dbReference type="GO" id="GO:0005509">
    <property type="term" value="F:calcium ion binding"/>
    <property type="evidence" value="ECO:0007669"/>
    <property type="project" value="InterPro"/>
</dbReference>
<dbReference type="EMBL" id="AJWJ01000304">
    <property type="protein sequence ID" value="KAF2072168.1"/>
    <property type="molecule type" value="Genomic_DNA"/>
</dbReference>
<dbReference type="PROSITE" id="PS00018">
    <property type="entry name" value="EF_HAND_1"/>
    <property type="match status" value="3"/>
</dbReference>
<dbReference type="Proteomes" id="UP000695562">
    <property type="component" value="Unassembled WGS sequence"/>
</dbReference>
<evidence type="ECO:0000313" key="8">
    <source>
        <dbReference type="EMBL" id="KAF2072168.1"/>
    </source>
</evidence>
<dbReference type="PANTHER" id="PTHR23055">
    <property type="entry name" value="CALCIUM BINDING PROTEINS"/>
    <property type="match status" value="1"/>
</dbReference>
<dbReference type="PANTHER" id="PTHR23055:SF178">
    <property type="entry name" value="NEUROCALCIN HOMOLOG"/>
    <property type="match status" value="1"/>
</dbReference>
<evidence type="ECO:0000256" key="2">
    <source>
        <dbReference type="ARBA" id="ARBA00022707"/>
    </source>
</evidence>
<dbReference type="InterPro" id="IPR011992">
    <property type="entry name" value="EF-hand-dom_pair"/>
</dbReference>
<keyword evidence="3" id="KW-0479">Metal-binding</keyword>
<feature type="domain" description="EF-hand" evidence="7">
    <location>
        <begin position="56"/>
        <end position="91"/>
    </location>
</feature>
<keyword evidence="2" id="KW-0519">Myristate</keyword>
<evidence type="ECO:0000256" key="5">
    <source>
        <dbReference type="ARBA" id="ARBA00022837"/>
    </source>
</evidence>
<dbReference type="OrthoDB" id="15980at2759"/>
<keyword evidence="5" id="KW-0106">Calcium</keyword>
<name>A0A8J4PQG1_9MYCE</name>
<keyword evidence="6" id="KW-0449">Lipoprotein</keyword>
<sequence length="207" mass="23783">MGSGSSKQDFREIAQHSRLDYKDLENLLKTFKSISKNGKINKDALKKTIEQKFGGMDPTFSNVLFNLFDRNGDKDIDFQEFCLAYGYLVNRSHDDVVNVSFKCLDLNGDGMVSKGELRSVVMMNKRMEKYMRHDKKIPLDKIQLDPKETSEIYAKADQLFNMLDQNGDGNINTTEFQNIVNGNEAIQKVFTDLLVKDHSVDFFLDKK</sequence>
<dbReference type="InterPro" id="IPR018247">
    <property type="entry name" value="EF_Hand_1_Ca_BS"/>
</dbReference>
<dbReference type="SMART" id="SM00054">
    <property type="entry name" value="EFh"/>
    <property type="match status" value="3"/>
</dbReference>
<organism evidence="8 9">
    <name type="scientific">Polysphondylium violaceum</name>
    <dbReference type="NCBI Taxonomy" id="133409"/>
    <lineage>
        <taxon>Eukaryota</taxon>
        <taxon>Amoebozoa</taxon>
        <taxon>Evosea</taxon>
        <taxon>Eumycetozoa</taxon>
        <taxon>Dictyostelia</taxon>
        <taxon>Dictyosteliales</taxon>
        <taxon>Dictyosteliaceae</taxon>
        <taxon>Polysphondylium</taxon>
    </lineage>
</organism>
<dbReference type="SUPFAM" id="SSF47473">
    <property type="entry name" value="EF-hand"/>
    <property type="match status" value="1"/>
</dbReference>
<dbReference type="PRINTS" id="PR00450">
    <property type="entry name" value="RECOVERIN"/>
</dbReference>
<evidence type="ECO:0000256" key="3">
    <source>
        <dbReference type="ARBA" id="ARBA00022723"/>
    </source>
</evidence>
<comment type="caution">
    <text evidence="8">The sequence shown here is derived from an EMBL/GenBank/DDBJ whole genome shotgun (WGS) entry which is preliminary data.</text>
</comment>